<dbReference type="EMBL" id="SOAU01000001">
    <property type="protein sequence ID" value="TDT17024.1"/>
    <property type="molecule type" value="Genomic_DNA"/>
</dbReference>
<keyword evidence="4" id="KW-1185">Reference proteome</keyword>
<gene>
    <name evidence="3" type="ORF">BDK89_2625</name>
</gene>
<dbReference type="Pfam" id="PF13699">
    <property type="entry name" value="eCIS_core"/>
    <property type="match status" value="1"/>
</dbReference>
<dbReference type="InterPro" id="IPR025295">
    <property type="entry name" value="eCIS_core_dom"/>
</dbReference>
<evidence type="ECO:0000313" key="3">
    <source>
        <dbReference type="EMBL" id="TDT17024.1"/>
    </source>
</evidence>
<organism evidence="3 4">
    <name type="scientific">Ilumatobacter fluminis</name>
    <dbReference type="NCBI Taxonomy" id="467091"/>
    <lineage>
        <taxon>Bacteria</taxon>
        <taxon>Bacillati</taxon>
        <taxon>Actinomycetota</taxon>
        <taxon>Acidimicrobiia</taxon>
        <taxon>Acidimicrobiales</taxon>
        <taxon>Ilumatobacteraceae</taxon>
        <taxon>Ilumatobacter</taxon>
    </lineage>
</organism>
<evidence type="ECO:0000313" key="4">
    <source>
        <dbReference type="Proteomes" id="UP000294558"/>
    </source>
</evidence>
<evidence type="ECO:0000256" key="1">
    <source>
        <dbReference type="SAM" id="MobiDB-lite"/>
    </source>
</evidence>
<reference evidence="3 4" key="1">
    <citation type="submission" date="2019-03" db="EMBL/GenBank/DDBJ databases">
        <title>Sequencing the genomes of 1000 actinobacteria strains.</title>
        <authorList>
            <person name="Klenk H.-P."/>
        </authorList>
    </citation>
    <scope>NUCLEOTIDE SEQUENCE [LARGE SCALE GENOMIC DNA]</scope>
    <source>
        <strain evidence="3 4">DSM 18936</strain>
    </source>
</reference>
<feature type="region of interest" description="Disordered" evidence="1">
    <location>
        <begin position="254"/>
        <end position="274"/>
    </location>
</feature>
<proteinExistence type="predicted"/>
<feature type="compositionally biased region" description="Basic and acidic residues" evidence="1">
    <location>
        <begin position="257"/>
        <end position="274"/>
    </location>
</feature>
<feature type="compositionally biased region" description="Low complexity" evidence="1">
    <location>
        <begin position="192"/>
        <end position="236"/>
    </location>
</feature>
<evidence type="ECO:0000259" key="2">
    <source>
        <dbReference type="Pfam" id="PF13699"/>
    </source>
</evidence>
<feature type="domain" description="eCIS core" evidence="2">
    <location>
        <begin position="8"/>
        <end position="83"/>
    </location>
</feature>
<feature type="region of interest" description="Disordered" evidence="1">
    <location>
        <begin position="175"/>
        <end position="241"/>
    </location>
</feature>
<name>A0A4R7I1P2_9ACTN</name>
<dbReference type="Proteomes" id="UP000294558">
    <property type="component" value="Unassembled WGS sequence"/>
</dbReference>
<feature type="region of interest" description="Disordered" evidence="1">
    <location>
        <begin position="1"/>
        <end position="24"/>
    </location>
</feature>
<protein>
    <submittedName>
        <fullName evidence="3">Uncharacterized protein DUF4157</fullName>
    </submittedName>
</protein>
<comment type="caution">
    <text evidence="3">The sequence shown here is derived from an EMBL/GenBank/DDBJ whole genome shotgun (WGS) entry which is preliminary data.</text>
</comment>
<dbReference type="AlphaFoldDB" id="A0A4R7I1P2"/>
<feature type="region of interest" description="Disordered" evidence="1">
    <location>
        <begin position="83"/>
        <end position="152"/>
    </location>
</feature>
<dbReference type="RefSeq" id="WP_166657562.1">
    <property type="nucleotide sequence ID" value="NZ_SOAU01000001.1"/>
</dbReference>
<sequence length="274" mass="27972">MQRAPESVPPAVRSELEPQFGESLADVRVHRGPEVSDAARSISAKAFATGGEVFLPDEHGPAESGEGRKILSHELTHVVQQRRLGADLPDEGSSAGAALEREAREVGGQATPVQARPIPASAGGEQRLAAPALPPRPSRSVPTASGSDLDPAGQAAMVARIQTAATGAGIAVNVPAAGGSAARPGTQRLADGGQPASQAGPTPASAATPTPSTSSGAVTSRVTSSSVTSSVASSTERSADELDALAGQLYPRMRTRLRSELLTDRERSGRLFDR</sequence>
<accession>A0A4R7I1P2</accession>